<dbReference type="Pfam" id="PF01177">
    <property type="entry name" value="Asp_Glu_race"/>
    <property type="match status" value="1"/>
</dbReference>
<dbReference type="EMBL" id="JAURUE010000002">
    <property type="protein sequence ID" value="MDP9613668.1"/>
    <property type="molecule type" value="Genomic_DNA"/>
</dbReference>
<evidence type="ECO:0000313" key="1">
    <source>
        <dbReference type="EMBL" id="MDP9613668.1"/>
    </source>
</evidence>
<dbReference type="Proteomes" id="UP001234880">
    <property type="component" value="Unassembled WGS sequence"/>
</dbReference>
<organism evidence="1 2">
    <name type="scientific">Streptomyces demainii</name>
    <dbReference type="NCBI Taxonomy" id="588122"/>
    <lineage>
        <taxon>Bacteria</taxon>
        <taxon>Bacillati</taxon>
        <taxon>Actinomycetota</taxon>
        <taxon>Actinomycetes</taxon>
        <taxon>Kitasatosporales</taxon>
        <taxon>Streptomycetaceae</taxon>
        <taxon>Streptomyces</taxon>
    </lineage>
</organism>
<gene>
    <name evidence="1" type="ORF">JOF35_006006</name>
</gene>
<keyword evidence="2" id="KW-1185">Reference proteome</keyword>
<sequence>MSVPSSAAPARPIGVIRVLTSDDEAAVATHGRVIEERYGLPTVSRCIPDQPHGIHDDASEARAEPKIVALAQELAGAGARALIISCAADPALQKTRQAVGIPVIGAGSAAAAVALGLGRRVGVLGIRDEAPPAVRAVLGDHFTASARPRGVHRTTDLLAPEGPAAVLEAAAGLVESGADTLLLACTGLNTIGVRPLLERRLGVPVVDPVLAAGLLASYRDDDWDDDWDEDWDEG</sequence>
<reference evidence="1 2" key="1">
    <citation type="submission" date="2023-07" db="EMBL/GenBank/DDBJ databases">
        <title>Sequencing the genomes of 1000 actinobacteria strains.</title>
        <authorList>
            <person name="Klenk H.-P."/>
        </authorList>
    </citation>
    <scope>NUCLEOTIDE SEQUENCE [LARGE SCALE GENOMIC DNA]</scope>
    <source>
        <strain evidence="1 2">DSM 41600</strain>
    </source>
</reference>
<dbReference type="RefSeq" id="WP_066027678.1">
    <property type="nucleotide sequence ID" value="NZ_JAURUE010000002.1"/>
</dbReference>
<accession>A0ABT9KYY9</accession>
<protein>
    <submittedName>
        <fullName evidence="1">Asp/Glu/hydantoin racemase</fullName>
    </submittedName>
</protein>
<dbReference type="InterPro" id="IPR001920">
    <property type="entry name" value="Asp/Glu_race"/>
</dbReference>
<dbReference type="InterPro" id="IPR015942">
    <property type="entry name" value="Asp/Glu/hydantoin_racemase"/>
</dbReference>
<evidence type="ECO:0000313" key="2">
    <source>
        <dbReference type="Proteomes" id="UP001234880"/>
    </source>
</evidence>
<proteinExistence type="predicted"/>
<comment type="caution">
    <text evidence="1">The sequence shown here is derived from an EMBL/GenBank/DDBJ whole genome shotgun (WGS) entry which is preliminary data.</text>
</comment>
<dbReference type="Gene3D" id="3.40.50.1860">
    <property type="match status" value="2"/>
</dbReference>
<name>A0ABT9KYY9_9ACTN</name>